<dbReference type="Pfam" id="PF26309">
    <property type="entry name" value="DUF8082"/>
    <property type="match status" value="1"/>
</dbReference>
<dbReference type="Pfam" id="PF00069">
    <property type="entry name" value="Pkinase"/>
    <property type="match status" value="1"/>
</dbReference>
<dbReference type="KEGG" id="adin:H7849_22525"/>
<dbReference type="PANTHER" id="PTHR43289:SF6">
    <property type="entry name" value="SERINE_THREONINE-PROTEIN KINASE NEKL-3"/>
    <property type="match status" value="1"/>
</dbReference>
<dbReference type="InterPro" id="IPR058395">
    <property type="entry name" value="DUF8082"/>
</dbReference>
<accession>A0A7G8BGW5</accession>
<evidence type="ECO:0000256" key="4">
    <source>
        <dbReference type="ARBA" id="ARBA00022741"/>
    </source>
</evidence>
<evidence type="ECO:0000256" key="1">
    <source>
        <dbReference type="ARBA" id="ARBA00012513"/>
    </source>
</evidence>
<dbReference type="EMBL" id="CP060394">
    <property type="protein sequence ID" value="QNI31785.1"/>
    <property type="molecule type" value="Genomic_DNA"/>
</dbReference>
<keyword evidence="3" id="KW-0808">Transferase</keyword>
<name>A0A7G8BGW5_9BACT</name>
<dbReference type="Gene3D" id="3.30.200.20">
    <property type="entry name" value="Phosphorylase Kinase, domain 1"/>
    <property type="match status" value="1"/>
</dbReference>
<reference evidence="8 9" key="1">
    <citation type="submission" date="2020-08" db="EMBL/GenBank/DDBJ databases">
        <title>Edaphobacter telluris sp. nov. and Acidobacterium dinghuensis sp. nov., two acidobacteria isolated from forest soil.</title>
        <authorList>
            <person name="Fu J."/>
            <person name="Qiu L."/>
        </authorList>
    </citation>
    <scope>NUCLEOTIDE SEQUENCE [LARGE SCALE GENOMIC DNA]</scope>
    <source>
        <strain evidence="8">4Y35</strain>
    </source>
</reference>
<gene>
    <name evidence="8" type="ORF">H7849_22525</name>
</gene>
<evidence type="ECO:0000256" key="3">
    <source>
        <dbReference type="ARBA" id="ARBA00022679"/>
    </source>
</evidence>
<keyword evidence="6" id="KW-0067">ATP-binding</keyword>
<dbReference type="AlphaFoldDB" id="A0A7G8BGW5"/>
<protein>
    <recommendedName>
        <fullName evidence="1">non-specific serine/threonine protein kinase</fullName>
        <ecNumber evidence="1">2.7.11.1</ecNumber>
    </recommendedName>
</protein>
<dbReference type="InterPro" id="IPR008271">
    <property type="entry name" value="Ser/Thr_kinase_AS"/>
</dbReference>
<evidence type="ECO:0000256" key="6">
    <source>
        <dbReference type="ARBA" id="ARBA00022840"/>
    </source>
</evidence>
<keyword evidence="4" id="KW-0547">Nucleotide-binding</keyword>
<dbReference type="CDD" id="cd14014">
    <property type="entry name" value="STKc_PknB_like"/>
    <property type="match status" value="1"/>
</dbReference>
<keyword evidence="2 8" id="KW-0723">Serine/threonine-protein kinase</keyword>
<dbReference type="EC" id="2.7.11.1" evidence="1"/>
<dbReference type="GO" id="GO:0005524">
    <property type="term" value="F:ATP binding"/>
    <property type="evidence" value="ECO:0007669"/>
    <property type="project" value="UniProtKB-KW"/>
</dbReference>
<dbReference type="Proteomes" id="UP000515312">
    <property type="component" value="Chromosome"/>
</dbReference>
<dbReference type="FunFam" id="1.10.510.10:FF:000021">
    <property type="entry name" value="Serine/threonine protein kinase"/>
    <property type="match status" value="1"/>
</dbReference>
<keyword evidence="9" id="KW-1185">Reference proteome</keyword>
<dbReference type="PROSITE" id="PS00108">
    <property type="entry name" value="PROTEIN_KINASE_ST"/>
    <property type="match status" value="1"/>
</dbReference>
<evidence type="ECO:0000313" key="8">
    <source>
        <dbReference type="EMBL" id="QNI31785.1"/>
    </source>
</evidence>
<evidence type="ECO:0000313" key="9">
    <source>
        <dbReference type="Proteomes" id="UP000515312"/>
    </source>
</evidence>
<evidence type="ECO:0000256" key="2">
    <source>
        <dbReference type="ARBA" id="ARBA00022527"/>
    </source>
</evidence>
<dbReference type="PROSITE" id="PS50011">
    <property type="entry name" value="PROTEIN_KINASE_DOM"/>
    <property type="match status" value="1"/>
</dbReference>
<dbReference type="SUPFAM" id="SSF56112">
    <property type="entry name" value="Protein kinase-like (PK-like)"/>
    <property type="match status" value="1"/>
</dbReference>
<sequence>MAFEIGQRVGDYEVVSALGSGGLGEVYEVRHTISQRCEAMKILLPGQIATPELAERFRREIQLLGALNHPHIAALHNAFYSDGQLIMIMELVNGETLRARSMRMRMPVPEVIRYARQILSALDYAHGRGVVHRDIKPSNIMITSENEIKLVDFGIAIGAHSAELTAPGFMLGSVNYMSPEQIAGDKATLRSDIYSVGVTLYEILTGWLPVKGSNNLEIMRSHLNDRPTAPIHLNPRLPVELSNVLLKALEKTPEGRFASALSFLAALDLIPAAAMREAFSVETTALHIPSGAPVGAVQPVEQRASGTSSQQQKSASQIAAFPLDDISRKLAVYIGPIATVVVRKLAPKCTNLNQLYQEAASHIPSEKDRQKFLQSKHN</sequence>
<dbReference type="GO" id="GO:0004674">
    <property type="term" value="F:protein serine/threonine kinase activity"/>
    <property type="evidence" value="ECO:0007669"/>
    <property type="project" value="UniProtKB-KW"/>
</dbReference>
<dbReference type="InterPro" id="IPR000719">
    <property type="entry name" value="Prot_kinase_dom"/>
</dbReference>
<proteinExistence type="predicted"/>
<organism evidence="8 9">
    <name type="scientific">Alloacidobacterium dinghuense</name>
    <dbReference type="NCBI Taxonomy" id="2763107"/>
    <lineage>
        <taxon>Bacteria</taxon>
        <taxon>Pseudomonadati</taxon>
        <taxon>Acidobacteriota</taxon>
        <taxon>Terriglobia</taxon>
        <taxon>Terriglobales</taxon>
        <taxon>Acidobacteriaceae</taxon>
        <taxon>Alloacidobacterium</taxon>
    </lineage>
</organism>
<dbReference type="InterPro" id="IPR011009">
    <property type="entry name" value="Kinase-like_dom_sf"/>
</dbReference>
<dbReference type="RefSeq" id="WP_186742720.1">
    <property type="nucleotide sequence ID" value="NZ_CP060394.1"/>
</dbReference>
<evidence type="ECO:0000259" key="7">
    <source>
        <dbReference type="PROSITE" id="PS50011"/>
    </source>
</evidence>
<dbReference type="SMART" id="SM00220">
    <property type="entry name" value="S_TKc"/>
    <property type="match status" value="1"/>
</dbReference>
<dbReference type="PANTHER" id="PTHR43289">
    <property type="entry name" value="MITOGEN-ACTIVATED PROTEIN KINASE KINASE KINASE 20-RELATED"/>
    <property type="match status" value="1"/>
</dbReference>
<feature type="domain" description="Protein kinase" evidence="7">
    <location>
        <begin position="12"/>
        <end position="270"/>
    </location>
</feature>
<dbReference type="Gene3D" id="1.10.510.10">
    <property type="entry name" value="Transferase(Phosphotransferase) domain 1"/>
    <property type="match status" value="1"/>
</dbReference>
<evidence type="ECO:0000256" key="5">
    <source>
        <dbReference type="ARBA" id="ARBA00022777"/>
    </source>
</evidence>
<keyword evidence="5 8" id="KW-0418">Kinase</keyword>